<dbReference type="SMART" id="SM00382">
    <property type="entry name" value="AAA"/>
    <property type="match status" value="1"/>
</dbReference>
<dbReference type="PROSITE" id="PS50893">
    <property type="entry name" value="ABC_TRANSPORTER_2"/>
    <property type="match status" value="1"/>
</dbReference>
<dbReference type="GO" id="GO:0016887">
    <property type="term" value="F:ATP hydrolysis activity"/>
    <property type="evidence" value="ECO:0007669"/>
    <property type="project" value="InterPro"/>
</dbReference>
<dbReference type="PANTHER" id="PTHR46743:SF2">
    <property type="entry name" value="TEICHOIC ACIDS EXPORT ATP-BINDING PROTEIN TAGH"/>
    <property type="match status" value="1"/>
</dbReference>
<evidence type="ECO:0000256" key="1">
    <source>
        <dbReference type="ARBA" id="ARBA00005417"/>
    </source>
</evidence>
<reference evidence="6" key="1">
    <citation type="submission" date="2022-12" db="EMBL/GenBank/DDBJ databases">
        <title>Paraconexibacter alkalitolerans sp. nov. and Baekduia alba sp. nov., isolated from soil and emended description of the genera Paraconexibacter (Chun et al., 2020) and Baekduia (An et al., 2020).</title>
        <authorList>
            <person name="Vieira S."/>
            <person name="Huber K.J."/>
            <person name="Geppert A."/>
            <person name="Wolf J."/>
            <person name="Neumann-Schaal M."/>
            <person name="Muesken M."/>
            <person name="Overmann J."/>
        </authorList>
    </citation>
    <scope>NUCLEOTIDE SEQUENCE</scope>
    <source>
        <strain evidence="6">AEG42_29</strain>
    </source>
</reference>
<dbReference type="InterPro" id="IPR015860">
    <property type="entry name" value="ABC_transpr_TagH-like"/>
</dbReference>
<proteinExistence type="inferred from homology"/>
<name>A0AAU7B2H2_9ACTN</name>
<protein>
    <submittedName>
        <fullName evidence="6">ABC transporter</fullName>
    </submittedName>
</protein>
<dbReference type="SUPFAM" id="SSF52540">
    <property type="entry name" value="P-loop containing nucleoside triphosphate hydrolases"/>
    <property type="match status" value="1"/>
</dbReference>
<evidence type="ECO:0000313" key="6">
    <source>
        <dbReference type="EMBL" id="XAY08088.1"/>
    </source>
</evidence>
<evidence type="ECO:0000256" key="4">
    <source>
        <dbReference type="ARBA" id="ARBA00022840"/>
    </source>
</evidence>
<keyword evidence="3" id="KW-0547">Nucleotide-binding</keyword>
<dbReference type="PANTHER" id="PTHR46743">
    <property type="entry name" value="TEICHOIC ACIDS EXPORT ATP-BINDING PROTEIN TAGH"/>
    <property type="match status" value="1"/>
</dbReference>
<dbReference type="Pfam" id="PF00005">
    <property type="entry name" value="ABC_tran"/>
    <property type="match status" value="1"/>
</dbReference>
<keyword evidence="2" id="KW-0813">Transport</keyword>
<dbReference type="InterPro" id="IPR050683">
    <property type="entry name" value="Bact_Polysacc_Export_ATP-bd"/>
</dbReference>
<sequence length="277" mass="28626">MSGFTDGNGTGLAPGEIVVDHASRAFSIRADRGGTLKELLLRRRSAGPAPIQALDDVSLRITPGQTVGIVGRNGAGKSSTLKVLAGIVPLDSGSVTIGGRIVSLLELGAGFGRDFSGRENILLGGALHGLNRPEIEARMDDIIAFSELGDFIDVPVKTYSSGMYVRLGFAISAHLDADVLLIDEVLAVGDEAFQRKCEAQIARQVAAGATLVLVSHDAALIERTCERVVVLDGGTVVFDGDSGPGMAYYHHQMGTPVEAAPATASAPASAPTGTPDP</sequence>
<dbReference type="AlphaFoldDB" id="A0AAU7B2H2"/>
<dbReference type="GO" id="GO:0140359">
    <property type="term" value="F:ABC-type transporter activity"/>
    <property type="evidence" value="ECO:0007669"/>
    <property type="project" value="InterPro"/>
</dbReference>
<feature type="domain" description="ABC transporter" evidence="5">
    <location>
        <begin position="36"/>
        <end position="258"/>
    </location>
</feature>
<dbReference type="EMBL" id="CP114014">
    <property type="protein sequence ID" value="XAY08088.1"/>
    <property type="molecule type" value="Genomic_DNA"/>
</dbReference>
<dbReference type="KEGG" id="parq:DSM112329_04984"/>
<dbReference type="Gene3D" id="3.40.50.300">
    <property type="entry name" value="P-loop containing nucleotide triphosphate hydrolases"/>
    <property type="match status" value="1"/>
</dbReference>
<gene>
    <name evidence="6" type="ORF">DSM112329_04984</name>
</gene>
<organism evidence="6">
    <name type="scientific">Paraconexibacter sp. AEG42_29</name>
    <dbReference type="NCBI Taxonomy" id="2997339"/>
    <lineage>
        <taxon>Bacteria</taxon>
        <taxon>Bacillati</taxon>
        <taxon>Actinomycetota</taxon>
        <taxon>Thermoleophilia</taxon>
        <taxon>Solirubrobacterales</taxon>
        <taxon>Paraconexibacteraceae</taxon>
        <taxon>Paraconexibacter</taxon>
    </lineage>
</organism>
<accession>A0AAU7B2H2</accession>
<dbReference type="InterPro" id="IPR003593">
    <property type="entry name" value="AAA+_ATPase"/>
</dbReference>
<dbReference type="RefSeq" id="WP_354699273.1">
    <property type="nucleotide sequence ID" value="NZ_CP114014.1"/>
</dbReference>
<dbReference type="GO" id="GO:0016020">
    <property type="term" value="C:membrane"/>
    <property type="evidence" value="ECO:0007669"/>
    <property type="project" value="InterPro"/>
</dbReference>
<dbReference type="InterPro" id="IPR027417">
    <property type="entry name" value="P-loop_NTPase"/>
</dbReference>
<evidence type="ECO:0000256" key="2">
    <source>
        <dbReference type="ARBA" id="ARBA00022448"/>
    </source>
</evidence>
<keyword evidence="4" id="KW-0067">ATP-binding</keyword>
<comment type="similarity">
    <text evidence="1">Belongs to the ABC transporter superfamily.</text>
</comment>
<dbReference type="CDD" id="cd03220">
    <property type="entry name" value="ABC_KpsT_Wzt"/>
    <property type="match status" value="1"/>
</dbReference>
<evidence type="ECO:0000256" key="3">
    <source>
        <dbReference type="ARBA" id="ARBA00022741"/>
    </source>
</evidence>
<evidence type="ECO:0000259" key="5">
    <source>
        <dbReference type="PROSITE" id="PS50893"/>
    </source>
</evidence>
<dbReference type="InterPro" id="IPR003439">
    <property type="entry name" value="ABC_transporter-like_ATP-bd"/>
</dbReference>
<dbReference type="GO" id="GO:0005524">
    <property type="term" value="F:ATP binding"/>
    <property type="evidence" value="ECO:0007669"/>
    <property type="project" value="UniProtKB-KW"/>
</dbReference>